<evidence type="ECO:0000256" key="1">
    <source>
        <dbReference type="ARBA" id="ARBA00001947"/>
    </source>
</evidence>
<evidence type="ECO:0000256" key="4">
    <source>
        <dbReference type="ARBA" id="ARBA00022801"/>
    </source>
</evidence>
<evidence type="ECO:0000256" key="3">
    <source>
        <dbReference type="ARBA" id="ARBA00022723"/>
    </source>
</evidence>
<dbReference type="OrthoDB" id="407729at2759"/>
<sequence>MSAMVPDQIRTSQAKDDWKPLRKMPSQPAEKYRIGEIGFPWGDAEKAQWLAQTTCHRSYLDEVVSKLQNLDFNNLQVQQYGALQHDPARFPLMAVFSKNWDANKPSILVTGGVHGYETSGVQGAILFLQTSAPKYCDYFNIAVIPCVSPWGYERIERWNRSCLDPNRSFGDDVSKQTEESAAVKAFLHSLGMEKGKWLLHIDQHETTDTDETEFMPARAALQGSVYKKCEIPDGFYIVSDNENNDIGFNTAVIESVKKVTHICPGDSNGTIIEEPLTQDGTIIVPVQTLGLCASVTGAKYATTTEVYPDSSRVTDEQCNRAQVAAVEGALNFILSSN</sequence>
<name>A0A9W7APJ8_9STRA</name>
<dbReference type="GO" id="GO:0016788">
    <property type="term" value="F:hydrolase activity, acting on ester bonds"/>
    <property type="evidence" value="ECO:0007669"/>
    <property type="project" value="InterPro"/>
</dbReference>
<feature type="domain" description="Peptidase M14" evidence="8">
    <location>
        <begin position="55"/>
        <end position="330"/>
    </location>
</feature>
<organism evidence="9 10">
    <name type="scientific">Triparma laevis f. longispina</name>
    <dbReference type="NCBI Taxonomy" id="1714387"/>
    <lineage>
        <taxon>Eukaryota</taxon>
        <taxon>Sar</taxon>
        <taxon>Stramenopiles</taxon>
        <taxon>Ochrophyta</taxon>
        <taxon>Bolidophyceae</taxon>
        <taxon>Parmales</taxon>
        <taxon>Triparmaceae</taxon>
        <taxon>Triparma</taxon>
    </lineage>
</organism>
<dbReference type="Gene3D" id="3.40.630.10">
    <property type="entry name" value="Zn peptidases"/>
    <property type="match status" value="1"/>
</dbReference>
<protein>
    <recommendedName>
        <fullName evidence="8">Peptidase M14 domain-containing protein</fullName>
    </recommendedName>
</protein>
<gene>
    <name evidence="9" type="ORF">TrLO_g14815</name>
</gene>
<feature type="region of interest" description="Disordered" evidence="7">
    <location>
        <begin position="1"/>
        <end position="27"/>
    </location>
</feature>
<dbReference type="EMBL" id="BRXW01000742">
    <property type="protein sequence ID" value="GMH76017.1"/>
    <property type="molecule type" value="Genomic_DNA"/>
</dbReference>
<dbReference type="GO" id="GO:0004181">
    <property type="term" value="F:metallocarboxypeptidase activity"/>
    <property type="evidence" value="ECO:0007669"/>
    <property type="project" value="InterPro"/>
</dbReference>
<evidence type="ECO:0000256" key="7">
    <source>
        <dbReference type="SAM" id="MobiDB-lite"/>
    </source>
</evidence>
<feature type="active site" description="Proton donor/acceptor" evidence="6">
    <location>
        <position position="305"/>
    </location>
</feature>
<dbReference type="Pfam" id="PF24827">
    <property type="entry name" value="AstE_AspA_cat"/>
    <property type="match status" value="1"/>
</dbReference>
<comment type="caution">
    <text evidence="9">The sequence shown here is derived from an EMBL/GenBank/DDBJ whole genome shotgun (WGS) entry which is preliminary data.</text>
</comment>
<dbReference type="AlphaFoldDB" id="A0A9W7APJ8"/>
<accession>A0A9W7APJ8</accession>
<evidence type="ECO:0000313" key="9">
    <source>
        <dbReference type="EMBL" id="GMH76017.1"/>
    </source>
</evidence>
<evidence type="ECO:0000313" key="10">
    <source>
        <dbReference type="Proteomes" id="UP001165122"/>
    </source>
</evidence>
<comment type="cofactor">
    <cofactor evidence="1">
        <name>Zn(2+)</name>
        <dbReference type="ChEBI" id="CHEBI:29105"/>
    </cofactor>
</comment>
<proteinExistence type="inferred from homology"/>
<evidence type="ECO:0000256" key="5">
    <source>
        <dbReference type="ARBA" id="ARBA00022833"/>
    </source>
</evidence>
<evidence type="ECO:0000256" key="2">
    <source>
        <dbReference type="ARBA" id="ARBA00005988"/>
    </source>
</evidence>
<dbReference type="InterPro" id="IPR055438">
    <property type="entry name" value="AstE_AspA_cat"/>
</dbReference>
<dbReference type="InterPro" id="IPR000834">
    <property type="entry name" value="Peptidase_M14"/>
</dbReference>
<keyword evidence="10" id="KW-1185">Reference proteome</keyword>
<keyword evidence="4" id="KW-0378">Hydrolase</keyword>
<dbReference type="PROSITE" id="PS52035">
    <property type="entry name" value="PEPTIDASE_M14"/>
    <property type="match status" value="1"/>
</dbReference>
<evidence type="ECO:0000259" key="8">
    <source>
        <dbReference type="PROSITE" id="PS52035"/>
    </source>
</evidence>
<dbReference type="GO" id="GO:0008270">
    <property type="term" value="F:zinc ion binding"/>
    <property type="evidence" value="ECO:0007669"/>
    <property type="project" value="InterPro"/>
</dbReference>
<dbReference type="SUPFAM" id="SSF53187">
    <property type="entry name" value="Zn-dependent exopeptidases"/>
    <property type="match status" value="1"/>
</dbReference>
<evidence type="ECO:0000256" key="6">
    <source>
        <dbReference type="PROSITE-ProRule" id="PRU01379"/>
    </source>
</evidence>
<keyword evidence="5" id="KW-0862">Zinc</keyword>
<reference evidence="10" key="1">
    <citation type="journal article" date="2023" name="Commun. Biol.">
        <title>Genome analysis of Parmales, the sister group of diatoms, reveals the evolutionary specialization of diatoms from phago-mixotrophs to photoautotrophs.</title>
        <authorList>
            <person name="Ban H."/>
            <person name="Sato S."/>
            <person name="Yoshikawa S."/>
            <person name="Yamada K."/>
            <person name="Nakamura Y."/>
            <person name="Ichinomiya M."/>
            <person name="Sato N."/>
            <person name="Blanc-Mathieu R."/>
            <person name="Endo H."/>
            <person name="Kuwata A."/>
            <person name="Ogata H."/>
        </authorList>
    </citation>
    <scope>NUCLEOTIDE SEQUENCE [LARGE SCALE GENOMIC DNA]</scope>
    <source>
        <strain evidence="10">NIES 3700</strain>
    </source>
</reference>
<dbReference type="GO" id="GO:0006508">
    <property type="term" value="P:proteolysis"/>
    <property type="evidence" value="ECO:0007669"/>
    <property type="project" value="InterPro"/>
</dbReference>
<keyword evidence="3" id="KW-0479">Metal-binding</keyword>
<dbReference type="CDD" id="cd06231">
    <property type="entry name" value="M14_REP34-like"/>
    <property type="match status" value="1"/>
</dbReference>
<dbReference type="Proteomes" id="UP001165122">
    <property type="component" value="Unassembled WGS sequence"/>
</dbReference>
<comment type="similarity">
    <text evidence="2 6">Belongs to the peptidase M14 family.</text>
</comment>